<evidence type="ECO:0000313" key="1">
    <source>
        <dbReference type="EMBL" id="KAJ2680421.1"/>
    </source>
</evidence>
<accession>A0A9W8GDQ4</accession>
<protein>
    <submittedName>
        <fullName evidence="1">Uncharacterized protein</fullName>
    </submittedName>
</protein>
<evidence type="ECO:0000313" key="2">
    <source>
        <dbReference type="Proteomes" id="UP001151518"/>
    </source>
</evidence>
<reference evidence="1" key="1">
    <citation type="submission" date="2022-07" db="EMBL/GenBank/DDBJ databases">
        <title>Phylogenomic reconstructions and comparative analyses of Kickxellomycotina fungi.</title>
        <authorList>
            <person name="Reynolds N.K."/>
            <person name="Stajich J.E."/>
            <person name="Barry K."/>
            <person name="Grigoriev I.V."/>
            <person name="Crous P."/>
            <person name="Smith M.E."/>
        </authorList>
    </citation>
    <scope>NUCLEOTIDE SEQUENCE</scope>
    <source>
        <strain evidence="1">NRRL 3115</strain>
    </source>
</reference>
<dbReference type="AlphaFoldDB" id="A0A9W8GDQ4"/>
<dbReference type="OrthoDB" id="5550319at2759"/>
<comment type="caution">
    <text evidence="1">The sequence shown here is derived from an EMBL/GenBank/DDBJ whole genome shotgun (WGS) entry which is preliminary data.</text>
</comment>
<name>A0A9W8GDQ4_9FUNG</name>
<sequence length="332" mass="35750">MVASVGESKSAQSPFGGRYVALLRRTNTGMLFSDPVFIADGQPLPELPEGLEYVVVHPSATPAKDHKMEEFMPTNALQSNSTILSQPSEQSNRNTVLPLEEDYGMFSSFLPMKDSSLSTLSHADITVLNSGHSLLDEKELASHVSEAELASAIELADKILGSYSDSQLTTASTSSVHDAISQEVLENIGFPLVTQPNKQPLTRLGTNGCDGETAESILNENNILLAQLVEMQDKRALKDKFGEVSNEEMAIATKLQASFARIIASSKPAALRPPSTEIKRAANMLLAKSHGIYSGVLPPQQRFAFVSNAVSSTDFPQGATTTPMQRISSVQK</sequence>
<dbReference type="EMBL" id="JANBTW010000005">
    <property type="protein sequence ID" value="KAJ2680421.1"/>
    <property type="molecule type" value="Genomic_DNA"/>
</dbReference>
<organism evidence="1 2">
    <name type="scientific">Coemansia spiralis</name>
    <dbReference type="NCBI Taxonomy" id="417178"/>
    <lineage>
        <taxon>Eukaryota</taxon>
        <taxon>Fungi</taxon>
        <taxon>Fungi incertae sedis</taxon>
        <taxon>Zoopagomycota</taxon>
        <taxon>Kickxellomycotina</taxon>
        <taxon>Kickxellomycetes</taxon>
        <taxon>Kickxellales</taxon>
        <taxon>Kickxellaceae</taxon>
        <taxon>Coemansia</taxon>
    </lineage>
</organism>
<dbReference type="Proteomes" id="UP001151518">
    <property type="component" value="Unassembled WGS sequence"/>
</dbReference>
<gene>
    <name evidence="1" type="ORF">GGI25_000713</name>
</gene>
<proteinExistence type="predicted"/>